<accession>A0AA40G5G0</accession>
<comment type="caution">
    <text evidence="1">The sequence shown here is derived from an EMBL/GenBank/DDBJ whole genome shotgun (WGS) entry which is preliminary data.</text>
</comment>
<gene>
    <name evidence="1" type="ORF">K0M31_017745</name>
</gene>
<dbReference type="AlphaFoldDB" id="A0AA40G5G0"/>
<reference evidence="1" key="1">
    <citation type="submission" date="2021-10" db="EMBL/GenBank/DDBJ databases">
        <title>Melipona bicolor Genome sequencing and assembly.</title>
        <authorList>
            <person name="Araujo N.S."/>
            <person name="Arias M.C."/>
        </authorList>
    </citation>
    <scope>NUCLEOTIDE SEQUENCE</scope>
    <source>
        <strain evidence="1">USP_2M_L1-L4_2017</strain>
        <tissue evidence="1">Whole body</tissue>
    </source>
</reference>
<evidence type="ECO:0000313" key="1">
    <source>
        <dbReference type="EMBL" id="KAK1131461.1"/>
    </source>
</evidence>
<keyword evidence="2" id="KW-1185">Reference proteome</keyword>
<protein>
    <submittedName>
        <fullName evidence="1">Uncharacterized protein</fullName>
    </submittedName>
</protein>
<proteinExistence type="predicted"/>
<evidence type="ECO:0000313" key="2">
    <source>
        <dbReference type="Proteomes" id="UP001177670"/>
    </source>
</evidence>
<dbReference type="Proteomes" id="UP001177670">
    <property type="component" value="Unassembled WGS sequence"/>
</dbReference>
<sequence>MDDIKGLGPESKTLLYFISPFSRKLANCQKGPILKGLPMIHEKNPTIKITLIEQLPPTSPWPAVT</sequence>
<name>A0AA40G5G0_9HYME</name>
<organism evidence="1 2">
    <name type="scientific">Melipona bicolor</name>
    <dbReference type="NCBI Taxonomy" id="60889"/>
    <lineage>
        <taxon>Eukaryota</taxon>
        <taxon>Metazoa</taxon>
        <taxon>Ecdysozoa</taxon>
        <taxon>Arthropoda</taxon>
        <taxon>Hexapoda</taxon>
        <taxon>Insecta</taxon>
        <taxon>Pterygota</taxon>
        <taxon>Neoptera</taxon>
        <taxon>Endopterygota</taxon>
        <taxon>Hymenoptera</taxon>
        <taxon>Apocrita</taxon>
        <taxon>Aculeata</taxon>
        <taxon>Apoidea</taxon>
        <taxon>Anthophila</taxon>
        <taxon>Apidae</taxon>
        <taxon>Melipona</taxon>
    </lineage>
</organism>
<dbReference type="EMBL" id="JAHYIQ010000006">
    <property type="protein sequence ID" value="KAK1131461.1"/>
    <property type="molecule type" value="Genomic_DNA"/>
</dbReference>